<sequence>MDAMPNTNILNNKRFLVVDTNRDCGKKIGAIIQKFGGELSATANDDEDAVRQIHYNALDMVLIDVELNSDERGIRVAKVISKCTNIPIVFMAKQDEHRENEREKIAAPYGIIFKPISEKDFLFTVDIAFLRHAIEQKSRQTEYQLQKLIDTIKTPGPTNTNFFKFHGIESFIEKKGESTQITPNTFYQLCSQPEHTLRKKLDQSIPFDCTIAPFKNQPGRHVLLKGIQKRHGTIYINAVVDIQSKGTEFSENTLLHGILNIASDGIVITDKQGTITCTNNVFSNLLGYPANALIGQPLAATLTHQRASDISFSELLQSTSSCRKEVTLQNSSGNHFCCTYSFSELDKKNDDYYYAAIFTDISSLKEAHRQLHYLAYTDPLTGVMNRHGLTQFLDQNSHQEITVIFIDVNKFKLINDRYGHHVGDEVLIEIAQRVSQNIREKDYLYRIGGDEFVIVVNNPNHTKTLVDKLTALFDLEFETSATRLTVTASIGIATSDRLSSTQDLLKHADTAMYHAKSYQQENICFYNDDLRSDISIRQYLEESIRRGLVDKEFTTYLQPIVDDEEHVIGIEALCRWRGNGEEIIAPDRFIPVAEEAHLIDAIGQHVFREACIARSILEAKGYKDLPVHINVSPEQLHKPDFFKFCKDTIDDIEIESNQVVLEVREAAILHHDCRKQLARFILAGFKIAIDDFGAGYTQLQSIKSFDYHIVKIDRSLLPKSGRDIRGQILLQHTLGLCKALGMKVIVEGIETPAQVQLMRQLNFDGLQGFYYAKPMHLIDLLKYMDVPAMPTGLVNTISAHH</sequence>
<dbReference type="PROSITE" id="PS50887">
    <property type="entry name" value="GGDEF"/>
    <property type="match status" value="1"/>
</dbReference>
<evidence type="ECO:0000259" key="4">
    <source>
        <dbReference type="PROSITE" id="PS50883"/>
    </source>
</evidence>
<gene>
    <name evidence="6" type="ORF">GCM10007877_06240</name>
</gene>
<dbReference type="SUPFAM" id="SSF55073">
    <property type="entry name" value="Nucleotide cyclase"/>
    <property type="match status" value="1"/>
</dbReference>
<accession>A0AA37T7Z2</accession>
<dbReference type="InterPro" id="IPR000014">
    <property type="entry name" value="PAS"/>
</dbReference>
<dbReference type="AlphaFoldDB" id="A0AA37T7Z2"/>
<dbReference type="InterPro" id="IPR052155">
    <property type="entry name" value="Biofilm_reg_signaling"/>
</dbReference>
<evidence type="ECO:0008006" key="8">
    <source>
        <dbReference type="Google" id="ProtNLM"/>
    </source>
</evidence>
<dbReference type="SUPFAM" id="SSF141868">
    <property type="entry name" value="EAL domain-like"/>
    <property type="match status" value="1"/>
</dbReference>
<dbReference type="Pfam" id="PF00563">
    <property type="entry name" value="EAL"/>
    <property type="match status" value="1"/>
</dbReference>
<dbReference type="InterPro" id="IPR001789">
    <property type="entry name" value="Sig_transdc_resp-reg_receiver"/>
</dbReference>
<dbReference type="CDD" id="cd01948">
    <property type="entry name" value="EAL"/>
    <property type="match status" value="1"/>
</dbReference>
<dbReference type="PANTHER" id="PTHR44757">
    <property type="entry name" value="DIGUANYLATE CYCLASE DGCP"/>
    <property type="match status" value="1"/>
</dbReference>
<dbReference type="PROSITE" id="PS50883">
    <property type="entry name" value="EAL"/>
    <property type="match status" value="1"/>
</dbReference>
<dbReference type="PANTHER" id="PTHR44757:SF2">
    <property type="entry name" value="BIOFILM ARCHITECTURE MAINTENANCE PROTEIN MBAA"/>
    <property type="match status" value="1"/>
</dbReference>
<feature type="domain" description="EAL" evidence="4">
    <location>
        <begin position="537"/>
        <end position="788"/>
    </location>
</feature>
<dbReference type="Gene3D" id="3.30.70.270">
    <property type="match status" value="1"/>
</dbReference>
<dbReference type="Pfam" id="PF13426">
    <property type="entry name" value="PAS_9"/>
    <property type="match status" value="1"/>
</dbReference>
<dbReference type="CDD" id="cd01949">
    <property type="entry name" value="GGDEF"/>
    <property type="match status" value="1"/>
</dbReference>
<evidence type="ECO:0000259" key="5">
    <source>
        <dbReference type="PROSITE" id="PS50887"/>
    </source>
</evidence>
<feature type="modified residue" description="4-aspartylphosphate" evidence="1">
    <location>
        <position position="64"/>
    </location>
</feature>
<dbReference type="SMART" id="SM00052">
    <property type="entry name" value="EAL"/>
    <property type="match status" value="1"/>
</dbReference>
<dbReference type="InterPro" id="IPR001633">
    <property type="entry name" value="EAL_dom"/>
</dbReference>
<dbReference type="InterPro" id="IPR035965">
    <property type="entry name" value="PAS-like_dom_sf"/>
</dbReference>
<protein>
    <recommendedName>
        <fullName evidence="8">EAL domain-containing protein</fullName>
    </recommendedName>
</protein>
<name>A0AA37T7Z2_9GAMM</name>
<dbReference type="SMART" id="SM00448">
    <property type="entry name" value="REC"/>
    <property type="match status" value="1"/>
</dbReference>
<dbReference type="SMART" id="SM00267">
    <property type="entry name" value="GGDEF"/>
    <property type="match status" value="1"/>
</dbReference>
<dbReference type="InterPro" id="IPR000160">
    <property type="entry name" value="GGDEF_dom"/>
</dbReference>
<keyword evidence="1" id="KW-0597">Phosphoprotein</keyword>
<dbReference type="InterPro" id="IPR029787">
    <property type="entry name" value="Nucleotide_cyclase"/>
</dbReference>
<keyword evidence="7" id="KW-1185">Reference proteome</keyword>
<evidence type="ECO:0000259" key="3">
    <source>
        <dbReference type="PROSITE" id="PS50112"/>
    </source>
</evidence>
<dbReference type="EMBL" id="BSPD01000020">
    <property type="protein sequence ID" value="GLS24910.1"/>
    <property type="molecule type" value="Genomic_DNA"/>
</dbReference>
<dbReference type="Pfam" id="PF00072">
    <property type="entry name" value="Response_reg"/>
    <property type="match status" value="1"/>
</dbReference>
<evidence type="ECO:0000256" key="1">
    <source>
        <dbReference type="PROSITE-ProRule" id="PRU00169"/>
    </source>
</evidence>
<dbReference type="InterPro" id="IPR043128">
    <property type="entry name" value="Rev_trsase/Diguanyl_cyclase"/>
</dbReference>
<reference evidence="6 7" key="1">
    <citation type="journal article" date="2014" name="Int. J. Syst. Evol. Microbiol.">
        <title>Complete genome sequence of Corynebacterium casei LMG S-19264T (=DSM 44701T), isolated from a smear-ripened cheese.</title>
        <authorList>
            <consortium name="US DOE Joint Genome Institute (JGI-PGF)"/>
            <person name="Walter F."/>
            <person name="Albersmeier A."/>
            <person name="Kalinowski J."/>
            <person name="Ruckert C."/>
        </authorList>
    </citation>
    <scope>NUCLEOTIDE SEQUENCE [LARGE SCALE GENOMIC DNA]</scope>
    <source>
        <strain evidence="6 7">NBRC 110095</strain>
    </source>
</reference>
<dbReference type="Proteomes" id="UP001156870">
    <property type="component" value="Unassembled WGS sequence"/>
</dbReference>
<feature type="domain" description="GGDEF" evidence="5">
    <location>
        <begin position="399"/>
        <end position="528"/>
    </location>
</feature>
<feature type="domain" description="Response regulatory" evidence="2">
    <location>
        <begin position="14"/>
        <end position="129"/>
    </location>
</feature>
<evidence type="ECO:0000313" key="6">
    <source>
        <dbReference type="EMBL" id="GLS24910.1"/>
    </source>
</evidence>
<dbReference type="SUPFAM" id="SSF55785">
    <property type="entry name" value="PYP-like sensor domain (PAS domain)"/>
    <property type="match status" value="1"/>
</dbReference>
<dbReference type="NCBIfam" id="TIGR00254">
    <property type="entry name" value="GGDEF"/>
    <property type="match status" value="1"/>
</dbReference>
<evidence type="ECO:0000313" key="7">
    <source>
        <dbReference type="Proteomes" id="UP001156870"/>
    </source>
</evidence>
<dbReference type="Gene3D" id="3.20.20.450">
    <property type="entry name" value="EAL domain"/>
    <property type="match status" value="1"/>
</dbReference>
<dbReference type="Pfam" id="PF00990">
    <property type="entry name" value="GGDEF"/>
    <property type="match status" value="1"/>
</dbReference>
<dbReference type="PROSITE" id="PS50112">
    <property type="entry name" value="PAS"/>
    <property type="match status" value="1"/>
</dbReference>
<feature type="domain" description="PAS" evidence="3">
    <location>
        <begin position="251"/>
        <end position="304"/>
    </location>
</feature>
<dbReference type="InterPro" id="IPR011006">
    <property type="entry name" value="CheY-like_superfamily"/>
</dbReference>
<dbReference type="Gene3D" id="3.30.450.20">
    <property type="entry name" value="PAS domain"/>
    <property type="match status" value="1"/>
</dbReference>
<organism evidence="6 7">
    <name type="scientific">Marinibactrum halimedae</name>
    <dbReference type="NCBI Taxonomy" id="1444977"/>
    <lineage>
        <taxon>Bacteria</taxon>
        <taxon>Pseudomonadati</taxon>
        <taxon>Pseudomonadota</taxon>
        <taxon>Gammaproteobacteria</taxon>
        <taxon>Cellvibrionales</taxon>
        <taxon>Cellvibrionaceae</taxon>
        <taxon>Marinibactrum</taxon>
    </lineage>
</organism>
<dbReference type="Gene3D" id="3.40.50.2300">
    <property type="match status" value="1"/>
</dbReference>
<dbReference type="SUPFAM" id="SSF52172">
    <property type="entry name" value="CheY-like"/>
    <property type="match status" value="1"/>
</dbReference>
<evidence type="ECO:0000259" key="2">
    <source>
        <dbReference type="PROSITE" id="PS50110"/>
    </source>
</evidence>
<dbReference type="PROSITE" id="PS50110">
    <property type="entry name" value="RESPONSE_REGULATORY"/>
    <property type="match status" value="1"/>
</dbReference>
<dbReference type="GO" id="GO:0000160">
    <property type="term" value="P:phosphorelay signal transduction system"/>
    <property type="evidence" value="ECO:0007669"/>
    <property type="project" value="InterPro"/>
</dbReference>
<proteinExistence type="predicted"/>
<dbReference type="CDD" id="cd00130">
    <property type="entry name" value="PAS"/>
    <property type="match status" value="1"/>
</dbReference>
<dbReference type="NCBIfam" id="TIGR00229">
    <property type="entry name" value="sensory_box"/>
    <property type="match status" value="1"/>
</dbReference>
<dbReference type="InterPro" id="IPR035919">
    <property type="entry name" value="EAL_sf"/>
</dbReference>
<comment type="caution">
    <text evidence="6">The sequence shown here is derived from an EMBL/GenBank/DDBJ whole genome shotgun (WGS) entry which is preliminary data.</text>
</comment>
<dbReference type="RefSeq" id="WP_232592272.1">
    <property type="nucleotide sequence ID" value="NZ_BSPD01000020.1"/>
</dbReference>
<dbReference type="SMART" id="SM00091">
    <property type="entry name" value="PAS"/>
    <property type="match status" value="1"/>
</dbReference>